<feature type="region of interest" description="Disordered" evidence="1">
    <location>
        <begin position="993"/>
        <end position="1136"/>
    </location>
</feature>
<feature type="region of interest" description="Disordered" evidence="1">
    <location>
        <begin position="1361"/>
        <end position="1387"/>
    </location>
</feature>
<feature type="compositionally biased region" description="Low complexity" evidence="1">
    <location>
        <begin position="1212"/>
        <end position="1227"/>
    </location>
</feature>
<proteinExistence type="predicted"/>
<feature type="compositionally biased region" description="Low complexity" evidence="1">
    <location>
        <begin position="1246"/>
        <end position="1257"/>
    </location>
</feature>
<feature type="region of interest" description="Disordered" evidence="1">
    <location>
        <begin position="1591"/>
        <end position="1612"/>
    </location>
</feature>
<evidence type="ECO:0000259" key="2">
    <source>
        <dbReference type="SMART" id="SM00976"/>
    </source>
</evidence>
<feature type="domain" description="Telomeric single stranded DNA binding POT1/Cdc13" evidence="2">
    <location>
        <begin position="1429"/>
        <end position="1584"/>
    </location>
</feature>
<dbReference type="InterPro" id="IPR012340">
    <property type="entry name" value="NA-bd_OB-fold"/>
</dbReference>
<keyword evidence="4" id="KW-1185">Reference proteome</keyword>
<feature type="compositionally biased region" description="Basic and acidic residues" evidence="1">
    <location>
        <begin position="732"/>
        <end position="744"/>
    </location>
</feature>
<accession>A0ABR3QPH5</accession>
<feature type="region of interest" description="Disordered" evidence="1">
    <location>
        <begin position="206"/>
        <end position="338"/>
    </location>
</feature>
<dbReference type="SUPFAM" id="SSF50249">
    <property type="entry name" value="Nucleic acid-binding proteins"/>
    <property type="match status" value="1"/>
</dbReference>
<dbReference type="EMBL" id="JAKJXO020000018">
    <property type="protein sequence ID" value="KAL1593883.1"/>
    <property type="molecule type" value="Genomic_DNA"/>
</dbReference>
<dbReference type="SMART" id="SM00976">
    <property type="entry name" value="Telo_bind"/>
    <property type="match status" value="1"/>
</dbReference>
<protein>
    <recommendedName>
        <fullName evidence="2">Telomeric single stranded DNA binding POT1/Cdc13 domain-containing protein</fullName>
    </recommendedName>
</protein>
<feature type="compositionally biased region" description="Basic and acidic residues" evidence="1">
    <location>
        <begin position="695"/>
        <end position="717"/>
    </location>
</feature>
<feature type="compositionally biased region" description="Polar residues" evidence="1">
    <location>
        <begin position="1093"/>
        <end position="1117"/>
    </location>
</feature>
<feature type="compositionally biased region" description="Polar residues" evidence="1">
    <location>
        <begin position="1200"/>
        <end position="1211"/>
    </location>
</feature>
<evidence type="ECO:0000256" key="1">
    <source>
        <dbReference type="SAM" id="MobiDB-lite"/>
    </source>
</evidence>
<comment type="caution">
    <text evidence="3">The sequence shown here is derived from an EMBL/GenBank/DDBJ whole genome shotgun (WGS) entry which is preliminary data.</text>
</comment>
<feature type="region of interest" description="Disordered" evidence="1">
    <location>
        <begin position="642"/>
        <end position="744"/>
    </location>
</feature>
<dbReference type="CDD" id="cd04497">
    <property type="entry name" value="hPOT1_OB1_like"/>
    <property type="match status" value="1"/>
</dbReference>
<feature type="compositionally biased region" description="Polar residues" evidence="1">
    <location>
        <begin position="1047"/>
        <end position="1083"/>
    </location>
</feature>
<feature type="region of interest" description="Disordered" evidence="1">
    <location>
        <begin position="1180"/>
        <end position="1319"/>
    </location>
</feature>
<feature type="region of interest" description="Disordered" evidence="1">
    <location>
        <begin position="383"/>
        <end position="472"/>
    </location>
</feature>
<sequence>MDYIPIAELKPELPALESKQICGVVTLIWPYSSSARQFAFLLSDPNFRRRRKDGQVRVRFSGSSARAIASTNVGIGDEVVLSLRGVEFVGEKDVHTPGRSIPWELAYKQTLSSKIMRNGEEMADLDLINVAPTPAPVSPVRATPRASIESSSQWSSPAFLKRSRFSNGPTLAPPVDPFADDIENGHAKKRRRRSYRDWNAWTYLARTPSPEKEDESTDETDRPNGSPIRPVLLPATPVSPPTLPANADTGSLEELYGQKSDTEDDGQGGGKVHQSVDKDGSFERPQAVTDGMTNDEFVQDSDHYDLDAGPAEQSSAPYEVAPGSDTEPNTDEDDPSAEPYIQIFQGAQPPNDMGVPESMRVDEAEMLDVTVIEAVEAQEAPYVDSIAESGSSNTSGAAAEEEALEIVEQPSKNVTTEPIDDKITDDTQMRSVTEEHPEKYDLLASETSQRQMQDGPQKSENPTVLGNITPQAPAFVMPPPTLSLLQTDFQNSYVPGTLTPIGKEPSSPNLQPLDSSTLPMPSPFPGGRDGNVSSYLDYISTPQQSAPQSVAEEARQEIPHDEADYILETSFYSSVSSYRAPAFHPTHESAFTDVRFTFGMDGAAFSRPQTASGANKVLDEPPIFEETAGAAADWEAVQLVPSSQKHTDVTMEHDHDMSEPAEPIDTFPASPSKVQHREPIDTVFLSSSPEDVEREEQPDIRTEEGTQGNDDQKAKEEGLDDSSARTVETDGQADRKLPGERHEIDDERVHNQVLENSPVVFDMVDRGHVDDAESYRSPGAVDNEFNHTADSEDFHASQLDAIPGPWIQPFADASEVIDLGSPSSDSDENESSIQMVSTQVSVDATQEQPHEESYSAEASFPRQHTLVGELSSDHIEHAVLPEDKISSNCPQHNVAVDPNEVAPRTIKLEPTENMGMDVVAGLVTSRSDVLSTEHISNQEDVKIESIEEALSSFVHDDDDGEQGDDASAMDDHPELLIAVPAEGHKVGELELVSVPDTAPARSTRSKTKTSLSPEKEAHAFARTTRARNGGSLAPLSQLSERALSPPATRSRSIVTPTPTRESFSTSSYSLRSQSKHLSPTKRNFGSAKKTHSRTGSSQNGSTERSAQQASFTQNSPITDLDFPWTNSGPSQELGTLQGKYANVPYVKDSEEGSLYSDRSLSTVHYSDDWNMGIDFSDSALPGALERGPESTPRKPRTASRDPTSPVTPLQNAATRVASTTRSASTKSMSPFATQQPLSSPTKSERSVVSMAVASSSPRRSRRVDKDSAGLRAGAAQDTELGSSPPANYRLDESTEYRPRSPRAEKHKAASENKQSILPMTPEPTQHVHVESQLSFSTVQEQNLPMTPQLTQSTTTMRHSFQANTSEEDGAVAQPASGFRTTPRREAAATDIASPLASHRRRVQSASPDKAEVGEVEKPSVGLSTPIAYYTALKDLPYFLNRSSKFHSAGSPDVLGLVTSASTPPTRATKGPKHHTTSLHITDLSVYPSQTTVQVFRAYADALPVAEVGDVVLLRAFNVKSVNRHPCLVSADESGWCVWRYGKPLWGKKRGRFSEVRSREEVKGPAVERGEGEWGEVEKLRAWWRETVQKEVEEKAHRTRSRDKQGEASQWQS</sequence>
<gene>
    <name evidence="3" type="ORF">SLS60_010616</name>
</gene>
<dbReference type="Gene3D" id="2.40.50.140">
    <property type="entry name" value="Nucleic acid-binding proteins"/>
    <property type="match status" value="1"/>
</dbReference>
<dbReference type="Proteomes" id="UP001521785">
    <property type="component" value="Unassembled WGS sequence"/>
</dbReference>
<feature type="compositionally biased region" description="Basic and acidic residues" evidence="1">
    <location>
        <begin position="1289"/>
        <end position="1310"/>
    </location>
</feature>
<feature type="compositionally biased region" description="Basic and acidic residues" evidence="1">
    <location>
        <begin position="645"/>
        <end position="658"/>
    </location>
</feature>
<feature type="compositionally biased region" description="Polar residues" evidence="1">
    <location>
        <begin position="445"/>
        <end position="470"/>
    </location>
</feature>
<organism evidence="3 4">
    <name type="scientific">Paraconiothyrium brasiliense</name>
    <dbReference type="NCBI Taxonomy" id="300254"/>
    <lineage>
        <taxon>Eukaryota</taxon>
        <taxon>Fungi</taxon>
        <taxon>Dikarya</taxon>
        <taxon>Ascomycota</taxon>
        <taxon>Pezizomycotina</taxon>
        <taxon>Dothideomycetes</taxon>
        <taxon>Pleosporomycetidae</taxon>
        <taxon>Pleosporales</taxon>
        <taxon>Massarineae</taxon>
        <taxon>Didymosphaeriaceae</taxon>
        <taxon>Paraconiothyrium</taxon>
    </lineage>
</organism>
<reference evidence="3 4" key="1">
    <citation type="submission" date="2024-02" db="EMBL/GenBank/DDBJ databases">
        <title>De novo assembly and annotation of 12 fungi associated with fruit tree decline syndrome in Ontario, Canada.</title>
        <authorList>
            <person name="Sulman M."/>
            <person name="Ellouze W."/>
            <person name="Ilyukhin E."/>
        </authorList>
    </citation>
    <scope>NUCLEOTIDE SEQUENCE [LARGE SCALE GENOMIC DNA]</scope>
    <source>
        <strain evidence="3 4">M42-189</strain>
    </source>
</reference>
<evidence type="ECO:0000313" key="4">
    <source>
        <dbReference type="Proteomes" id="UP001521785"/>
    </source>
</evidence>
<feature type="compositionally biased region" description="Basic and acidic residues" evidence="1">
    <location>
        <begin position="1591"/>
        <end position="1605"/>
    </location>
</feature>
<feature type="region of interest" description="Disordered" evidence="1">
    <location>
        <begin position="165"/>
        <end position="191"/>
    </location>
</feature>
<feature type="compositionally biased region" description="Polar residues" evidence="1">
    <location>
        <begin position="1228"/>
        <end position="1241"/>
    </location>
</feature>
<dbReference type="InterPro" id="IPR011564">
    <property type="entry name" value="Telomer_end-bd_POT1/Cdc13"/>
</dbReference>
<feature type="region of interest" description="Disordered" evidence="1">
    <location>
        <begin position="817"/>
        <end position="859"/>
    </location>
</feature>
<name>A0ABR3QPH5_9PLEO</name>
<feature type="compositionally biased region" description="Polar residues" evidence="1">
    <location>
        <begin position="1124"/>
        <end position="1134"/>
    </location>
</feature>
<evidence type="ECO:0000313" key="3">
    <source>
        <dbReference type="EMBL" id="KAL1593883.1"/>
    </source>
</evidence>
<feature type="compositionally biased region" description="Basic and acidic residues" evidence="1">
    <location>
        <begin position="419"/>
        <end position="441"/>
    </location>
</feature>
<feature type="compositionally biased region" description="Polar residues" evidence="1">
    <location>
        <begin position="833"/>
        <end position="847"/>
    </location>
</feature>